<organism evidence="1 2">
    <name type="scientific">Violaceomyces palustris</name>
    <dbReference type="NCBI Taxonomy" id="1673888"/>
    <lineage>
        <taxon>Eukaryota</taxon>
        <taxon>Fungi</taxon>
        <taxon>Dikarya</taxon>
        <taxon>Basidiomycota</taxon>
        <taxon>Ustilaginomycotina</taxon>
        <taxon>Ustilaginomycetes</taxon>
        <taxon>Violaceomycetales</taxon>
        <taxon>Violaceomycetaceae</taxon>
        <taxon>Violaceomyces</taxon>
    </lineage>
</organism>
<name>A0ACD0NLH5_9BASI</name>
<gene>
    <name evidence="1" type="ORF">IE53DRAFT_391203</name>
</gene>
<evidence type="ECO:0000313" key="2">
    <source>
        <dbReference type="Proteomes" id="UP000245626"/>
    </source>
</evidence>
<proteinExistence type="predicted"/>
<protein>
    <submittedName>
        <fullName evidence="1">Uncharacterized protein</fullName>
    </submittedName>
</protein>
<dbReference type="Proteomes" id="UP000245626">
    <property type="component" value="Unassembled WGS sequence"/>
</dbReference>
<dbReference type="EMBL" id="KZ820823">
    <property type="protein sequence ID" value="PWN46629.1"/>
    <property type="molecule type" value="Genomic_DNA"/>
</dbReference>
<sequence length="253" mass="27774">MAAEEHILELARPDALGPFDGIAGFSQGGALAASISARYCGQDVVDSPFRFAIFLCTGLPIGFEETLEVEEERQPWIRSYPNVSQARKRMNTNRPKLWSNLSSSSFQSSSSSSSEESSDDSASSSPISSPILRPSWVSSVREDSGYFGQLPGPPYKEEAKGNWGRGSDAFRRNQVNLQSKHQRSHGLIRIPTVHVIGARDSIASRSSELYEACDGRSRTIYRHDSGHSLPRTSVVTAGIQRAIREVIDIVRTS</sequence>
<evidence type="ECO:0000313" key="1">
    <source>
        <dbReference type="EMBL" id="PWN46629.1"/>
    </source>
</evidence>
<reference evidence="1 2" key="1">
    <citation type="journal article" date="2018" name="Mol. Biol. Evol.">
        <title>Broad Genomic Sampling Reveals a Smut Pathogenic Ancestry of the Fungal Clade Ustilaginomycotina.</title>
        <authorList>
            <person name="Kijpornyongpan T."/>
            <person name="Mondo S.J."/>
            <person name="Barry K."/>
            <person name="Sandor L."/>
            <person name="Lee J."/>
            <person name="Lipzen A."/>
            <person name="Pangilinan J."/>
            <person name="LaButti K."/>
            <person name="Hainaut M."/>
            <person name="Henrissat B."/>
            <person name="Grigoriev I.V."/>
            <person name="Spatafora J.W."/>
            <person name="Aime M.C."/>
        </authorList>
    </citation>
    <scope>NUCLEOTIDE SEQUENCE [LARGE SCALE GENOMIC DNA]</scope>
    <source>
        <strain evidence="1 2">SA 807</strain>
    </source>
</reference>
<accession>A0ACD0NLH5</accession>
<keyword evidence="2" id="KW-1185">Reference proteome</keyword>